<organism evidence="3 4">
    <name type="scientific">Corynebacterium lactis RW2-5</name>
    <dbReference type="NCBI Taxonomy" id="1408189"/>
    <lineage>
        <taxon>Bacteria</taxon>
        <taxon>Bacillati</taxon>
        <taxon>Actinomycetota</taxon>
        <taxon>Actinomycetes</taxon>
        <taxon>Mycobacteriales</taxon>
        <taxon>Corynebacteriaceae</taxon>
        <taxon>Corynebacterium</taxon>
    </lineage>
</organism>
<feature type="region of interest" description="Disordered" evidence="1">
    <location>
        <begin position="104"/>
        <end position="146"/>
    </location>
</feature>
<proteinExistence type="predicted"/>
<keyword evidence="2" id="KW-0812">Transmembrane</keyword>
<feature type="transmembrane region" description="Helical" evidence="2">
    <location>
        <begin position="73"/>
        <end position="93"/>
    </location>
</feature>
<feature type="compositionally biased region" description="Basic and acidic residues" evidence="1">
    <location>
        <begin position="137"/>
        <end position="146"/>
    </location>
</feature>
<dbReference type="PATRIC" id="fig|1408189.4.peg.1585"/>
<dbReference type="AlphaFoldDB" id="A0A0K2H0U0"/>
<dbReference type="Pfam" id="PF11239">
    <property type="entry name" value="DUF3040"/>
    <property type="match status" value="1"/>
</dbReference>
<evidence type="ECO:0000256" key="2">
    <source>
        <dbReference type="SAM" id="Phobius"/>
    </source>
</evidence>
<feature type="compositionally biased region" description="Low complexity" evidence="1">
    <location>
        <begin position="127"/>
        <end position="136"/>
    </location>
</feature>
<evidence type="ECO:0000313" key="4">
    <source>
        <dbReference type="Proteomes" id="UP000058446"/>
    </source>
</evidence>
<dbReference type="EMBL" id="CP006841">
    <property type="protein sequence ID" value="ALA67649.1"/>
    <property type="molecule type" value="Genomic_DNA"/>
</dbReference>
<feature type="transmembrane region" description="Helical" evidence="2">
    <location>
        <begin position="46"/>
        <end position="67"/>
    </location>
</feature>
<reference evidence="3 4" key="1">
    <citation type="submission" date="2013-10" db="EMBL/GenBank/DDBJ databases">
        <title>Complete genome sequence of Corynebacterium lactis DSM 45799(T), isolated from raw cow milk.</title>
        <authorList>
            <person name="Ruckert C."/>
            <person name="Albersmeier A."/>
            <person name="Lipski A."/>
            <person name="Kalinowski J."/>
        </authorList>
    </citation>
    <scope>NUCLEOTIDE SEQUENCE [LARGE SCALE GENOMIC DNA]</scope>
    <source>
        <strain evidence="3 4">RW2-5</strain>
    </source>
</reference>
<dbReference type="STRING" id="1408189.CLAC_07910"/>
<gene>
    <name evidence="3" type="ORF">CLAC_07910</name>
</gene>
<dbReference type="KEGG" id="clw:CLAC_07910"/>
<keyword evidence="4" id="KW-1185">Reference proteome</keyword>
<protein>
    <submittedName>
        <fullName evidence="3">Membrane protein</fullName>
    </submittedName>
</protein>
<dbReference type="InterPro" id="IPR021401">
    <property type="entry name" value="DUF3040"/>
</dbReference>
<name>A0A0K2H0U0_9CORY</name>
<sequence>MGLSEQEQRMLDEIESALYAEDPKFGSAMSGRAFSLEEDEGASRGFSLQVIALILLGLLMLLGGVALFTVSAWFIALSVAGFVLMFGAGVWALTGHGGGTGANSLSFSRSAGGDRERFGNSRKTRSPKSSGGSSLESRFRGRFEGR</sequence>
<keyword evidence="2" id="KW-0472">Membrane</keyword>
<dbReference type="Proteomes" id="UP000058446">
    <property type="component" value="Chromosome"/>
</dbReference>
<dbReference type="RefSeq" id="WP_053412419.1">
    <property type="nucleotide sequence ID" value="NZ_CP006841.1"/>
</dbReference>
<evidence type="ECO:0000313" key="3">
    <source>
        <dbReference type="EMBL" id="ALA67649.1"/>
    </source>
</evidence>
<dbReference type="OrthoDB" id="5244024at2"/>
<keyword evidence="2" id="KW-1133">Transmembrane helix</keyword>
<evidence type="ECO:0000256" key="1">
    <source>
        <dbReference type="SAM" id="MobiDB-lite"/>
    </source>
</evidence>
<accession>A0A0K2H0U0</accession>